<evidence type="ECO:0000313" key="2">
    <source>
        <dbReference type="Proteomes" id="UP000028411"/>
    </source>
</evidence>
<name>A0A081RJE8_SPHCR</name>
<dbReference type="RefSeq" id="WP_037446893.1">
    <property type="nucleotide sequence ID" value="NZ_JFHR01000002.1"/>
</dbReference>
<dbReference type="Proteomes" id="UP000028411">
    <property type="component" value="Unassembled WGS sequence"/>
</dbReference>
<accession>A0A081RJE8</accession>
<gene>
    <name evidence="1" type="ORF">BV95_00484</name>
</gene>
<evidence type="ECO:0000313" key="1">
    <source>
        <dbReference type="EMBL" id="KEQ55321.1"/>
    </source>
</evidence>
<dbReference type="PATRIC" id="fig|46429.4.peg.478"/>
<reference evidence="1 2" key="1">
    <citation type="submission" date="2014-02" db="EMBL/GenBank/DDBJ databases">
        <title>Whole genome sequence of Sphingobium chlorophenolicum NBRC 16172.</title>
        <authorList>
            <person name="Gan H.M."/>
            <person name="Gan H.Y."/>
            <person name="Chew T.H."/>
            <person name="Savka M.A."/>
        </authorList>
    </citation>
    <scope>NUCLEOTIDE SEQUENCE [LARGE SCALE GENOMIC DNA]</scope>
    <source>
        <strain evidence="1 2">NBRC 16172</strain>
    </source>
</reference>
<dbReference type="AlphaFoldDB" id="A0A081RJE8"/>
<organism evidence="1 2">
    <name type="scientific">Sphingobium chlorophenolicum</name>
    <dbReference type="NCBI Taxonomy" id="46429"/>
    <lineage>
        <taxon>Bacteria</taxon>
        <taxon>Pseudomonadati</taxon>
        <taxon>Pseudomonadota</taxon>
        <taxon>Alphaproteobacteria</taxon>
        <taxon>Sphingomonadales</taxon>
        <taxon>Sphingomonadaceae</taxon>
        <taxon>Sphingobium</taxon>
    </lineage>
</organism>
<protein>
    <submittedName>
        <fullName evidence="1">Uncharacterized protein</fullName>
    </submittedName>
</protein>
<sequence>MIALLMMLAAPQAEDVTECIDRLITKNYSQKVPAAPLARKITNTCMAPMAPPPELKEITAMKWKQTQDKMFLIVLDGINNARAEKGITLKH</sequence>
<proteinExistence type="predicted"/>
<comment type="caution">
    <text evidence="1">The sequence shown here is derived from an EMBL/GenBank/DDBJ whole genome shotgun (WGS) entry which is preliminary data.</text>
</comment>
<dbReference type="EMBL" id="JFHR01000002">
    <property type="protein sequence ID" value="KEQ55321.1"/>
    <property type="molecule type" value="Genomic_DNA"/>
</dbReference>